<proteinExistence type="predicted"/>
<reference evidence="2 3" key="1">
    <citation type="journal article" date="2021" name="BMC Genomics">
        <title>Datura genome reveals duplications of psychoactive alkaloid biosynthetic genes and high mutation rate following tissue culture.</title>
        <authorList>
            <person name="Rajewski A."/>
            <person name="Carter-House D."/>
            <person name="Stajich J."/>
            <person name="Litt A."/>
        </authorList>
    </citation>
    <scope>NUCLEOTIDE SEQUENCE [LARGE SCALE GENOMIC DNA]</scope>
    <source>
        <strain evidence="2">AR-01</strain>
    </source>
</reference>
<organism evidence="2 3">
    <name type="scientific">Datura stramonium</name>
    <name type="common">Jimsonweed</name>
    <name type="synonym">Common thornapple</name>
    <dbReference type="NCBI Taxonomy" id="4076"/>
    <lineage>
        <taxon>Eukaryota</taxon>
        <taxon>Viridiplantae</taxon>
        <taxon>Streptophyta</taxon>
        <taxon>Embryophyta</taxon>
        <taxon>Tracheophyta</taxon>
        <taxon>Spermatophyta</taxon>
        <taxon>Magnoliopsida</taxon>
        <taxon>eudicotyledons</taxon>
        <taxon>Gunneridae</taxon>
        <taxon>Pentapetalae</taxon>
        <taxon>asterids</taxon>
        <taxon>lamiids</taxon>
        <taxon>Solanales</taxon>
        <taxon>Solanaceae</taxon>
        <taxon>Solanoideae</taxon>
        <taxon>Datureae</taxon>
        <taxon>Datura</taxon>
    </lineage>
</organism>
<feature type="compositionally biased region" description="Pro residues" evidence="1">
    <location>
        <begin position="10"/>
        <end position="19"/>
    </location>
</feature>
<feature type="region of interest" description="Disordered" evidence="1">
    <location>
        <begin position="37"/>
        <end position="69"/>
    </location>
</feature>
<evidence type="ECO:0000256" key="1">
    <source>
        <dbReference type="SAM" id="MobiDB-lite"/>
    </source>
</evidence>
<evidence type="ECO:0000313" key="2">
    <source>
        <dbReference type="EMBL" id="MCD7456560.1"/>
    </source>
</evidence>
<sequence length="242" mass="27017">MSSSSTSAPKFPPCGPPSPAQMSSSVSPLIFPLCGPPSPAQVSSPSTRIPWPLMPPPQQPPPLSHQSSTMSYYQPMGVPPPFPYFSMPYPHDQFHSFHYPMIPGNNNNNDVSNGQIYSQPWSTGLFDCFSDLKNCSLVGRCINVWNSGHFMHRSSIIHLCMKAEMELESVIERELVVGPHIVVFASLQHLIPHLNSLFVIVSPQKLSCHELSIPQYLFPLKYHHRHLSALVVMLLFHLSKLP</sequence>
<accession>A0ABS8SCE4</accession>
<name>A0ABS8SCE4_DATST</name>
<comment type="caution">
    <text evidence="2">The sequence shown here is derived from an EMBL/GenBank/DDBJ whole genome shotgun (WGS) entry which is preliminary data.</text>
</comment>
<gene>
    <name evidence="2" type="ORF">HAX54_032148</name>
</gene>
<dbReference type="Proteomes" id="UP000823775">
    <property type="component" value="Unassembled WGS sequence"/>
</dbReference>
<dbReference type="EMBL" id="JACEIK010000409">
    <property type="protein sequence ID" value="MCD7456560.1"/>
    <property type="molecule type" value="Genomic_DNA"/>
</dbReference>
<feature type="region of interest" description="Disordered" evidence="1">
    <location>
        <begin position="1"/>
        <end position="25"/>
    </location>
</feature>
<protein>
    <submittedName>
        <fullName evidence="2">Uncharacterized protein</fullName>
    </submittedName>
</protein>
<keyword evidence="3" id="KW-1185">Reference proteome</keyword>
<evidence type="ECO:0000313" key="3">
    <source>
        <dbReference type="Proteomes" id="UP000823775"/>
    </source>
</evidence>
<feature type="compositionally biased region" description="Pro residues" evidence="1">
    <location>
        <begin position="52"/>
        <end position="63"/>
    </location>
</feature>